<dbReference type="Pfam" id="PF03466">
    <property type="entry name" value="LysR_substrate"/>
    <property type="match status" value="1"/>
</dbReference>
<dbReference type="Gene3D" id="1.10.10.10">
    <property type="entry name" value="Winged helix-like DNA-binding domain superfamily/Winged helix DNA-binding domain"/>
    <property type="match status" value="1"/>
</dbReference>
<evidence type="ECO:0000313" key="6">
    <source>
        <dbReference type="EMBL" id="PWK53081.1"/>
    </source>
</evidence>
<organism evidence="6 7">
    <name type="scientific">Pleionea mediterranea</name>
    <dbReference type="NCBI Taxonomy" id="523701"/>
    <lineage>
        <taxon>Bacteria</taxon>
        <taxon>Pseudomonadati</taxon>
        <taxon>Pseudomonadota</taxon>
        <taxon>Gammaproteobacteria</taxon>
        <taxon>Oceanospirillales</taxon>
        <taxon>Pleioneaceae</taxon>
        <taxon>Pleionea</taxon>
    </lineage>
</organism>
<feature type="domain" description="HTH lysR-type" evidence="5">
    <location>
        <begin position="6"/>
        <end position="63"/>
    </location>
</feature>
<comment type="similarity">
    <text evidence="1">Belongs to the LysR transcriptional regulatory family.</text>
</comment>
<evidence type="ECO:0000256" key="1">
    <source>
        <dbReference type="ARBA" id="ARBA00009437"/>
    </source>
</evidence>
<protein>
    <submittedName>
        <fullName evidence="6">LysR family transcriptional regulator</fullName>
    </submittedName>
</protein>
<dbReference type="CDD" id="cd08432">
    <property type="entry name" value="PBP2_GcdR_TrpI_HvrB_AmpR_like"/>
    <property type="match status" value="1"/>
</dbReference>
<dbReference type="Gene3D" id="3.40.190.10">
    <property type="entry name" value="Periplasmic binding protein-like II"/>
    <property type="match status" value="2"/>
</dbReference>
<dbReference type="EMBL" id="QGGU01000004">
    <property type="protein sequence ID" value="PWK53081.1"/>
    <property type="molecule type" value="Genomic_DNA"/>
</dbReference>
<evidence type="ECO:0000256" key="4">
    <source>
        <dbReference type="ARBA" id="ARBA00023163"/>
    </source>
</evidence>
<name>A0A316FWK4_9GAMM</name>
<dbReference type="AlphaFoldDB" id="A0A316FWK4"/>
<dbReference type="GO" id="GO:0006351">
    <property type="term" value="P:DNA-templated transcription"/>
    <property type="evidence" value="ECO:0007669"/>
    <property type="project" value="TreeGrafter"/>
</dbReference>
<dbReference type="InterPro" id="IPR000847">
    <property type="entry name" value="LysR_HTH_N"/>
</dbReference>
<dbReference type="PANTHER" id="PTHR30537">
    <property type="entry name" value="HTH-TYPE TRANSCRIPTIONAL REGULATOR"/>
    <property type="match status" value="1"/>
</dbReference>
<dbReference type="RefSeq" id="WP_109763052.1">
    <property type="nucleotide sequence ID" value="NZ_QGGU01000004.1"/>
</dbReference>
<evidence type="ECO:0000259" key="5">
    <source>
        <dbReference type="PROSITE" id="PS50931"/>
    </source>
</evidence>
<dbReference type="SUPFAM" id="SSF53850">
    <property type="entry name" value="Periplasmic binding protein-like II"/>
    <property type="match status" value="1"/>
</dbReference>
<dbReference type="SUPFAM" id="SSF46785">
    <property type="entry name" value="Winged helix' DNA-binding domain"/>
    <property type="match status" value="1"/>
</dbReference>
<comment type="caution">
    <text evidence="6">The sequence shown here is derived from an EMBL/GenBank/DDBJ whole genome shotgun (WGS) entry which is preliminary data.</text>
</comment>
<dbReference type="GO" id="GO:0043565">
    <property type="term" value="F:sequence-specific DNA binding"/>
    <property type="evidence" value="ECO:0007669"/>
    <property type="project" value="TreeGrafter"/>
</dbReference>
<dbReference type="InterPro" id="IPR058163">
    <property type="entry name" value="LysR-type_TF_proteobact-type"/>
</dbReference>
<keyword evidence="7" id="KW-1185">Reference proteome</keyword>
<keyword evidence="2" id="KW-0805">Transcription regulation</keyword>
<dbReference type="Pfam" id="PF00126">
    <property type="entry name" value="HTH_1"/>
    <property type="match status" value="1"/>
</dbReference>
<dbReference type="InterPro" id="IPR036388">
    <property type="entry name" value="WH-like_DNA-bd_sf"/>
</dbReference>
<dbReference type="PROSITE" id="PS50931">
    <property type="entry name" value="HTH_LYSR"/>
    <property type="match status" value="1"/>
</dbReference>
<dbReference type="PRINTS" id="PR00039">
    <property type="entry name" value="HTHLYSR"/>
</dbReference>
<keyword evidence="4" id="KW-0804">Transcription</keyword>
<dbReference type="InterPro" id="IPR036390">
    <property type="entry name" value="WH_DNA-bd_sf"/>
</dbReference>
<accession>A0A316FWK4</accession>
<gene>
    <name evidence="6" type="ORF">C8D97_104299</name>
</gene>
<evidence type="ECO:0000313" key="7">
    <source>
        <dbReference type="Proteomes" id="UP000245790"/>
    </source>
</evidence>
<sequence>MDKRTPSLHLLKIFEAAGRKQSFKLAAEELHITPSAVSHQIKTLEQQLGFALFKRLNRRLELTLAGKRYLDVITDVFHRLNKGTANLLHQYGKKRLKISMMQSLASHLLIPKLSELKSLLPDVELIIDATSDVVDFNHSDVDVAIRFGQGHWPGVTVEKLSDCHISPMCHPELAQTLQLDNPTDLAHAPLIGFSFISGSWQKFSNAMNMEPLSADSHLSFNNYDMALQAAEQKAGVVLGIIEMERHHLKTGHLMQPFDIALPMSDALYLVHRPQDKERDEIKQFAQWFNAILLGNAQ</sequence>
<dbReference type="Proteomes" id="UP000245790">
    <property type="component" value="Unassembled WGS sequence"/>
</dbReference>
<evidence type="ECO:0000256" key="3">
    <source>
        <dbReference type="ARBA" id="ARBA00023125"/>
    </source>
</evidence>
<dbReference type="InterPro" id="IPR005119">
    <property type="entry name" value="LysR_subst-bd"/>
</dbReference>
<dbReference type="GO" id="GO:0003700">
    <property type="term" value="F:DNA-binding transcription factor activity"/>
    <property type="evidence" value="ECO:0007669"/>
    <property type="project" value="InterPro"/>
</dbReference>
<proteinExistence type="inferred from homology"/>
<evidence type="ECO:0000256" key="2">
    <source>
        <dbReference type="ARBA" id="ARBA00023015"/>
    </source>
</evidence>
<dbReference type="FunFam" id="1.10.10.10:FF:000038">
    <property type="entry name" value="Glycine cleavage system transcriptional activator"/>
    <property type="match status" value="1"/>
</dbReference>
<dbReference type="OrthoDB" id="6787458at2"/>
<keyword evidence="3" id="KW-0238">DNA-binding</keyword>
<dbReference type="PANTHER" id="PTHR30537:SF26">
    <property type="entry name" value="GLYCINE CLEAVAGE SYSTEM TRANSCRIPTIONAL ACTIVATOR"/>
    <property type="match status" value="1"/>
</dbReference>
<reference evidence="6 7" key="1">
    <citation type="submission" date="2018-05" db="EMBL/GenBank/DDBJ databases">
        <title>Genomic Encyclopedia of Type Strains, Phase IV (KMG-IV): sequencing the most valuable type-strain genomes for metagenomic binning, comparative biology and taxonomic classification.</title>
        <authorList>
            <person name="Goeker M."/>
        </authorList>
    </citation>
    <scope>NUCLEOTIDE SEQUENCE [LARGE SCALE GENOMIC DNA]</scope>
    <source>
        <strain evidence="6 7">DSM 25350</strain>
    </source>
</reference>